<reference evidence="2 3" key="1">
    <citation type="submission" date="2014-11" db="EMBL/GenBank/DDBJ databases">
        <authorList>
            <person name="Zhu J."/>
            <person name="Qi W."/>
            <person name="Song R."/>
        </authorList>
    </citation>
    <scope>NUCLEOTIDE SEQUENCE [LARGE SCALE GENOMIC DNA]</scope>
</reference>
<feature type="compositionally biased region" description="Basic and acidic residues" evidence="1">
    <location>
        <begin position="375"/>
        <end position="389"/>
    </location>
</feature>
<evidence type="ECO:0008006" key="4">
    <source>
        <dbReference type="Google" id="ProtNLM"/>
    </source>
</evidence>
<dbReference type="SUPFAM" id="SSF47473">
    <property type="entry name" value="EF-hand"/>
    <property type="match status" value="1"/>
</dbReference>
<dbReference type="OrthoDB" id="2021138at2759"/>
<dbReference type="Gene3D" id="1.10.238.10">
    <property type="entry name" value="EF-hand"/>
    <property type="match status" value="1"/>
</dbReference>
<dbReference type="InterPro" id="IPR011992">
    <property type="entry name" value="EF-hand-dom_pair"/>
</dbReference>
<dbReference type="AlphaFoldDB" id="A0A0G4FAH5"/>
<dbReference type="Proteomes" id="UP000041254">
    <property type="component" value="Unassembled WGS sequence"/>
</dbReference>
<feature type="compositionally biased region" description="Polar residues" evidence="1">
    <location>
        <begin position="294"/>
        <end position="305"/>
    </location>
</feature>
<feature type="region of interest" description="Disordered" evidence="1">
    <location>
        <begin position="1"/>
        <end position="46"/>
    </location>
</feature>
<feature type="region of interest" description="Disordered" evidence="1">
    <location>
        <begin position="267"/>
        <end position="398"/>
    </location>
</feature>
<dbReference type="VEuPathDB" id="CryptoDB:Vbra_8930"/>
<proteinExistence type="predicted"/>
<name>A0A0G4FAH5_VITBC</name>
<protein>
    <recommendedName>
        <fullName evidence="4">EF-hand domain-containing protein</fullName>
    </recommendedName>
</protein>
<evidence type="ECO:0000313" key="2">
    <source>
        <dbReference type="EMBL" id="CEM09927.1"/>
    </source>
</evidence>
<sequence>MAVAKLQRKREQTTDGPINGRRQTQTPGMGLLPRMPSSCGSGVPGRTVERRSLTVKMRRVRLPQLKKLLEAIWSSKTINDRHGREQRTPISTLQQYMYVFLLHRFGLRSVVVEYATAILQGVDEYSRVDADVLLFGKVLGCRVDEAFRNIHEELKATFGSLLEELLRLLHPLKDETQIASLMKEYRSGKRLLTGAEVLPILGHIYSDEQVKNITQGFLNAANRESLPVPANEDVGGDIPPSWWHMDVDTLLDPAIPLPARVHPNQALSFGRTAPSTPAPAGQQEPATRAGPPTVQGQETFSITLTDDTKKPESSPTGGRRMSRARISLASTADASEAPRTRGALTSSVASARHFGRPSALLVDRAHSVQSTPDVAGDKGEESEGRKGENGGEGGDTCESGGGGDGFCGLLLSYERVLSVLLAFQLHDRERRLQPLSALFRKVDWDNDGMINRRDAALLLSKHLPAVSDQQVKRCIGLMDPNKFDRITFDCLVAHTDRREDSRNQRSYLLPLGVGALGRSASSIVSLGSLDSFRHISPPWLSGAMAAAAASSSSSALPYNEAIPSPTPGRYKQGSRVLMVTSEREKGKQRWVKADVYRIEEGSGRTALHLREVGGHREEFKVLVPHSKTKTSPHGQQAHGGFRLTHKNSADQEDNTMAPRDPGDDHLSCVFSFVTPRELSALPTLSKQWPQVRKGALHQQTHIDTAIVSAAALNVVLDKCRAMYLPHNRVLKLHKASESGNTLSDLCHSLSHAIRHELPSGPLCLMIHHCDRDEPHSHVTILDSSPTTLKPPDVPPTHTLTSATVHAVMMHIKTNNPSTQLPVTSKTVKLCVAMTSDGSGRGFVSLERGGDMMLRVGSETYPRWDFADWYLYPRWYFADWYLADIETKAADDIELWAIR</sequence>
<evidence type="ECO:0000313" key="3">
    <source>
        <dbReference type="Proteomes" id="UP000041254"/>
    </source>
</evidence>
<gene>
    <name evidence="2" type="ORF">Vbra_8930</name>
</gene>
<dbReference type="InParanoid" id="A0A0G4FAH5"/>
<dbReference type="PANTHER" id="PTHR16306:SF1">
    <property type="entry name" value="CHROMOSOME UNDETERMINED SCAFFOLD_7, WHOLE GENOME SHOTGUN SEQUENCE"/>
    <property type="match status" value="1"/>
</dbReference>
<keyword evidence="3" id="KW-1185">Reference proteome</keyword>
<accession>A0A0G4FAH5</accession>
<dbReference type="EMBL" id="CDMY01000397">
    <property type="protein sequence ID" value="CEM09927.1"/>
    <property type="molecule type" value="Genomic_DNA"/>
</dbReference>
<evidence type="ECO:0000256" key="1">
    <source>
        <dbReference type="SAM" id="MobiDB-lite"/>
    </source>
</evidence>
<organism evidence="2 3">
    <name type="scientific">Vitrella brassicaformis (strain CCMP3155)</name>
    <dbReference type="NCBI Taxonomy" id="1169540"/>
    <lineage>
        <taxon>Eukaryota</taxon>
        <taxon>Sar</taxon>
        <taxon>Alveolata</taxon>
        <taxon>Colpodellida</taxon>
        <taxon>Vitrellaceae</taxon>
        <taxon>Vitrella</taxon>
    </lineage>
</organism>
<dbReference type="GO" id="GO:0005737">
    <property type="term" value="C:cytoplasm"/>
    <property type="evidence" value="ECO:0007669"/>
    <property type="project" value="TreeGrafter"/>
</dbReference>
<dbReference type="PANTHER" id="PTHR16306">
    <property type="entry name" value="TRANSLIN-ASSOCIATED FACTOR X-INTERACTING PROTEIN 1"/>
    <property type="match status" value="1"/>
</dbReference>